<dbReference type="PANTHER" id="PTHR32099:SF102">
    <property type="entry name" value="OS12G0608700 PROTEIN"/>
    <property type="match status" value="1"/>
</dbReference>
<dbReference type="PROSITE" id="PS51473">
    <property type="entry name" value="GNK2"/>
    <property type="match status" value="2"/>
</dbReference>
<dbReference type="Proteomes" id="UP000298652">
    <property type="component" value="Chromosome 8"/>
</dbReference>
<evidence type="ECO:0000256" key="3">
    <source>
        <dbReference type="SAM" id="SignalP"/>
    </source>
</evidence>
<dbReference type="Pfam" id="PF01657">
    <property type="entry name" value="Stress-antifung"/>
    <property type="match status" value="2"/>
</dbReference>
<feature type="domain" description="Gnk2-homologous" evidence="4">
    <location>
        <begin position="142"/>
        <end position="256"/>
    </location>
</feature>
<keyword evidence="1 3" id="KW-0732">Signal</keyword>
<evidence type="ECO:0000313" key="6">
    <source>
        <dbReference type="Proteomes" id="UP000298652"/>
    </source>
</evidence>
<dbReference type="Gramene" id="TKW02692">
    <property type="protein sequence ID" value="TKW02692"/>
    <property type="gene ID" value="SEVIR_8G257000v2"/>
</dbReference>
<dbReference type="OMA" id="MNETRWR"/>
<sequence>MHPARLLLLLLLAVAVIGATADDRPVFMNVTCSAPWNYTDSSPFGKNVAELLTALSTPPPATVGNHWWFRSHTVGAAPDQVSGLAMCYADADEERCLNCINSAKYINVARCDHSRSVSFLSSVGCAIRYADAPFFGSADSGAGAGARLILTSLVPTSASMREARRGLLSQLAERAGGDALRFANGSQRYKDADDMDGAWQVMYGMAQCTRDLPLSECSSCLIDLLAVMYEDVDVTNSTSASVMGVSCYLMYQMEPINFIAGMVAVPPAAPPAEPPTGSAAASPPAPPVGNIFLGLCISSMCNAFLYKKKLNVQI</sequence>
<feature type="chain" id="PRO_5020807799" description="Gnk2-homologous domain-containing protein" evidence="3">
    <location>
        <begin position="22"/>
        <end position="314"/>
    </location>
</feature>
<proteinExistence type="predicted"/>
<dbReference type="Gene3D" id="3.30.430.20">
    <property type="entry name" value="Gnk2 domain, C-X8-C-X2-C motif"/>
    <property type="match status" value="2"/>
</dbReference>
<dbReference type="PANTHER" id="PTHR32099">
    <property type="entry name" value="CYSTEINE-RICH REPEAT SECRETORY PROTEIN"/>
    <property type="match status" value="1"/>
</dbReference>
<evidence type="ECO:0000259" key="4">
    <source>
        <dbReference type="PROSITE" id="PS51473"/>
    </source>
</evidence>
<protein>
    <recommendedName>
        <fullName evidence="4">Gnk2-homologous domain-containing protein</fullName>
    </recommendedName>
</protein>
<evidence type="ECO:0000256" key="2">
    <source>
        <dbReference type="ARBA" id="ARBA00022737"/>
    </source>
</evidence>
<gene>
    <name evidence="5" type="ORF">SEVIR_8G257000v2</name>
</gene>
<evidence type="ECO:0000313" key="5">
    <source>
        <dbReference type="EMBL" id="TKW02692.1"/>
    </source>
</evidence>
<dbReference type="EMBL" id="CM016559">
    <property type="protein sequence ID" value="TKW02692.1"/>
    <property type="molecule type" value="Genomic_DNA"/>
</dbReference>
<dbReference type="CDD" id="cd23509">
    <property type="entry name" value="Gnk2-like"/>
    <property type="match status" value="2"/>
</dbReference>
<evidence type="ECO:0000256" key="1">
    <source>
        <dbReference type="ARBA" id="ARBA00022729"/>
    </source>
</evidence>
<reference evidence="5" key="1">
    <citation type="submission" date="2019-03" db="EMBL/GenBank/DDBJ databases">
        <title>WGS assembly of Setaria viridis.</title>
        <authorList>
            <person name="Huang P."/>
            <person name="Jenkins J."/>
            <person name="Grimwood J."/>
            <person name="Barry K."/>
            <person name="Healey A."/>
            <person name="Mamidi S."/>
            <person name="Sreedasyam A."/>
            <person name="Shu S."/>
            <person name="Feldman M."/>
            <person name="Wu J."/>
            <person name="Yu Y."/>
            <person name="Chen C."/>
            <person name="Johnson J."/>
            <person name="Rokhsar D."/>
            <person name="Baxter I."/>
            <person name="Schmutz J."/>
            <person name="Brutnell T."/>
            <person name="Kellogg E."/>
        </authorList>
    </citation>
    <scope>NUCLEOTIDE SEQUENCE [LARGE SCALE GENOMIC DNA]</scope>
</reference>
<organism evidence="5 6">
    <name type="scientific">Setaria viridis</name>
    <name type="common">Green bristlegrass</name>
    <name type="synonym">Setaria italica subsp. viridis</name>
    <dbReference type="NCBI Taxonomy" id="4556"/>
    <lineage>
        <taxon>Eukaryota</taxon>
        <taxon>Viridiplantae</taxon>
        <taxon>Streptophyta</taxon>
        <taxon>Embryophyta</taxon>
        <taxon>Tracheophyta</taxon>
        <taxon>Spermatophyta</taxon>
        <taxon>Magnoliopsida</taxon>
        <taxon>Liliopsida</taxon>
        <taxon>Poales</taxon>
        <taxon>Poaceae</taxon>
        <taxon>PACMAD clade</taxon>
        <taxon>Panicoideae</taxon>
        <taxon>Panicodae</taxon>
        <taxon>Paniceae</taxon>
        <taxon>Cenchrinae</taxon>
        <taxon>Setaria</taxon>
    </lineage>
</organism>
<feature type="domain" description="Gnk2-homologous" evidence="4">
    <location>
        <begin position="26"/>
        <end position="134"/>
    </location>
</feature>
<name>A0A4U6TLK8_SETVI</name>
<dbReference type="InterPro" id="IPR002902">
    <property type="entry name" value="GNK2"/>
</dbReference>
<accession>A0A4U6TLK8</accession>
<keyword evidence="6" id="KW-1185">Reference proteome</keyword>
<feature type="signal peptide" evidence="3">
    <location>
        <begin position="1"/>
        <end position="21"/>
    </location>
</feature>
<dbReference type="AlphaFoldDB" id="A0A4U6TLK8"/>
<keyword evidence="2" id="KW-0677">Repeat</keyword>
<dbReference type="InterPro" id="IPR038408">
    <property type="entry name" value="GNK2_sf"/>
</dbReference>